<feature type="transmembrane region" description="Helical" evidence="1">
    <location>
        <begin position="250"/>
        <end position="271"/>
    </location>
</feature>
<sequence>MTPPADERSPIDSLGDPVVRAMRYVGGLSLLIADTAVWSFRGLVSPKVRFGWEALAIQMVRVGVRSLGIVALVQTFIGVILALQMTPPLATFGQEAMIANIIGVAGFRMLGPIITAIVLSGYAGASIAAELGTMVVAEEIEAMEAMALNPVRFLVVPRVLATCVMTILLSAIADLMIALGGYITCRLVLASDVWVNYWPNMRDQLTFSDLGTGLIQAAVFGVLISAIACFEGLRVRGGAKGVGRATTMTVVYSIVSIIASACVCTMIFYIFDF</sequence>
<evidence type="ECO:0008006" key="3">
    <source>
        <dbReference type="Google" id="ProtNLM"/>
    </source>
</evidence>
<proteinExistence type="predicted"/>
<feature type="transmembrane region" description="Helical" evidence="1">
    <location>
        <begin position="97"/>
        <end position="119"/>
    </location>
</feature>
<evidence type="ECO:0000313" key="2">
    <source>
        <dbReference type="EMBL" id="KKN95024.1"/>
    </source>
</evidence>
<protein>
    <recommendedName>
        <fullName evidence="3">ABC transporter permease</fullName>
    </recommendedName>
</protein>
<comment type="caution">
    <text evidence="2">The sequence shown here is derived from an EMBL/GenBank/DDBJ whole genome shotgun (WGS) entry which is preliminary data.</text>
</comment>
<keyword evidence="1" id="KW-1133">Transmembrane helix</keyword>
<dbReference type="GO" id="GO:0005548">
    <property type="term" value="F:phospholipid transporter activity"/>
    <property type="evidence" value="ECO:0007669"/>
    <property type="project" value="TreeGrafter"/>
</dbReference>
<feature type="transmembrane region" description="Helical" evidence="1">
    <location>
        <begin position="210"/>
        <end position="230"/>
    </location>
</feature>
<gene>
    <name evidence="2" type="ORF">LCGC14_0180920</name>
</gene>
<accession>A0A0F9UTI7</accession>
<evidence type="ECO:0000256" key="1">
    <source>
        <dbReference type="SAM" id="Phobius"/>
    </source>
</evidence>
<keyword evidence="1" id="KW-0812">Transmembrane</keyword>
<feature type="transmembrane region" description="Helical" evidence="1">
    <location>
        <begin position="159"/>
        <end position="190"/>
    </location>
</feature>
<feature type="transmembrane region" description="Helical" evidence="1">
    <location>
        <begin position="24"/>
        <end position="44"/>
    </location>
</feature>
<dbReference type="InterPro" id="IPR030802">
    <property type="entry name" value="Permease_MalE"/>
</dbReference>
<dbReference type="AlphaFoldDB" id="A0A0F9UTI7"/>
<keyword evidence="1" id="KW-0472">Membrane</keyword>
<dbReference type="Pfam" id="PF02405">
    <property type="entry name" value="MlaE"/>
    <property type="match status" value="1"/>
</dbReference>
<organism evidence="2">
    <name type="scientific">marine sediment metagenome</name>
    <dbReference type="NCBI Taxonomy" id="412755"/>
    <lineage>
        <taxon>unclassified sequences</taxon>
        <taxon>metagenomes</taxon>
        <taxon>ecological metagenomes</taxon>
    </lineage>
</organism>
<feature type="transmembrane region" description="Helical" evidence="1">
    <location>
        <begin position="64"/>
        <end position="85"/>
    </location>
</feature>
<name>A0A0F9UTI7_9ZZZZ</name>
<dbReference type="EMBL" id="LAZR01000073">
    <property type="protein sequence ID" value="KKN95024.1"/>
    <property type="molecule type" value="Genomic_DNA"/>
</dbReference>
<dbReference type="GO" id="GO:0043190">
    <property type="term" value="C:ATP-binding cassette (ABC) transporter complex"/>
    <property type="evidence" value="ECO:0007669"/>
    <property type="project" value="InterPro"/>
</dbReference>
<dbReference type="PANTHER" id="PTHR30188">
    <property type="entry name" value="ABC TRANSPORTER PERMEASE PROTEIN-RELATED"/>
    <property type="match status" value="1"/>
</dbReference>
<reference evidence="2" key="1">
    <citation type="journal article" date="2015" name="Nature">
        <title>Complex archaea that bridge the gap between prokaryotes and eukaryotes.</title>
        <authorList>
            <person name="Spang A."/>
            <person name="Saw J.H."/>
            <person name="Jorgensen S.L."/>
            <person name="Zaremba-Niedzwiedzka K."/>
            <person name="Martijn J."/>
            <person name="Lind A.E."/>
            <person name="van Eijk R."/>
            <person name="Schleper C."/>
            <person name="Guy L."/>
            <person name="Ettema T.J."/>
        </authorList>
    </citation>
    <scope>NUCLEOTIDE SEQUENCE</scope>
</reference>